<dbReference type="SUPFAM" id="SSF53474">
    <property type="entry name" value="alpha/beta-Hydrolases"/>
    <property type="match status" value="1"/>
</dbReference>
<dbReference type="RefSeq" id="XP_040626933.1">
    <property type="nucleotide sequence ID" value="XM_040770424.1"/>
</dbReference>
<evidence type="ECO:0000313" key="7">
    <source>
        <dbReference type="Proteomes" id="UP000030653"/>
    </source>
</evidence>
<reference evidence="6 7" key="1">
    <citation type="journal article" date="2012" name="Science">
        <title>The Paleozoic origin of enzymatic lignin decomposition reconstructed from 31 fungal genomes.</title>
        <authorList>
            <person name="Floudas D."/>
            <person name="Binder M."/>
            <person name="Riley R."/>
            <person name="Barry K."/>
            <person name="Blanchette R.A."/>
            <person name="Henrissat B."/>
            <person name="Martinez A.T."/>
            <person name="Otillar R."/>
            <person name="Spatafora J.W."/>
            <person name="Yadav J.S."/>
            <person name="Aerts A."/>
            <person name="Benoit I."/>
            <person name="Boyd A."/>
            <person name="Carlson A."/>
            <person name="Copeland A."/>
            <person name="Coutinho P.M."/>
            <person name="de Vries R.P."/>
            <person name="Ferreira P."/>
            <person name="Findley K."/>
            <person name="Foster B."/>
            <person name="Gaskell J."/>
            <person name="Glotzer D."/>
            <person name="Gorecki P."/>
            <person name="Heitman J."/>
            <person name="Hesse C."/>
            <person name="Hori C."/>
            <person name="Igarashi K."/>
            <person name="Jurgens J.A."/>
            <person name="Kallen N."/>
            <person name="Kersten P."/>
            <person name="Kohler A."/>
            <person name="Kuees U."/>
            <person name="Kumar T.K.A."/>
            <person name="Kuo A."/>
            <person name="LaButti K."/>
            <person name="Larrondo L.F."/>
            <person name="Lindquist E."/>
            <person name="Ling A."/>
            <person name="Lombard V."/>
            <person name="Lucas S."/>
            <person name="Lundell T."/>
            <person name="Martin R."/>
            <person name="McLaughlin D.J."/>
            <person name="Morgenstern I."/>
            <person name="Morin E."/>
            <person name="Murat C."/>
            <person name="Nagy L.G."/>
            <person name="Nolan M."/>
            <person name="Ohm R.A."/>
            <person name="Patyshakuliyeva A."/>
            <person name="Rokas A."/>
            <person name="Ruiz-Duenas F.J."/>
            <person name="Sabat G."/>
            <person name="Salamov A."/>
            <person name="Samejima M."/>
            <person name="Schmutz J."/>
            <person name="Slot J.C."/>
            <person name="St John F."/>
            <person name="Stenlid J."/>
            <person name="Sun H."/>
            <person name="Sun S."/>
            <person name="Syed K."/>
            <person name="Tsang A."/>
            <person name="Wiebenga A."/>
            <person name="Young D."/>
            <person name="Pisabarro A."/>
            <person name="Eastwood D.C."/>
            <person name="Martin F."/>
            <person name="Cullen D."/>
            <person name="Grigoriev I.V."/>
            <person name="Hibbett D.S."/>
        </authorList>
    </citation>
    <scope>NUCLEOTIDE SEQUENCE [LARGE SCALE GENOMIC DNA]</scope>
    <source>
        <strain evidence="6 7">DJM-731 SS1</strain>
    </source>
</reference>
<comment type="similarity">
    <text evidence="1">Belongs to the peptidase S9C family.</text>
</comment>
<protein>
    <recommendedName>
        <fullName evidence="4">Dipeptidyl-peptidase V</fullName>
    </recommendedName>
</protein>
<dbReference type="Pfam" id="PF00326">
    <property type="entry name" value="Peptidase_S9"/>
    <property type="match status" value="1"/>
</dbReference>
<dbReference type="PANTHER" id="PTHR42776:SF27">
    <property type="entry name" value="DIPEPTIDYL PEPTIDASE FAMILY MEMBER 6"/>
    <property type="match status" value="1"/>
</dbReference>
<dbReference type="GO" id="GO:0004252">
    <property type="term" value="F:serine-type endopeptidase activity"/>
    <property type="evidence" value="ECO:0007669"/>
    <property type="project" value="TreeGrafter"/>
</dbReference>
<keyword evidence="7" id="KW-1185">Reference proteome</keyword>
<evidence type="ECO:0000256" key="2">
    <source>
        <dbReference type="ARBA" id="ARBA00022801"/>
    </source>
</evidence>
<name>M5FRZ0_DACPD</name>
<dbReference type="Gene3D" id="2.120.10.30">
    <property type="entry name" value="TolB, C-terminal domain"/>
    <property type="match status" value="1"/>
</dbReference>
<dbReference type="STRING" id="1858805.M5FRZ0"/>
<dbReference type="Proteomes" id="UP000030653">
    <property type="component" value="Unassembled WGS sequence"/>
</dbReference>
<dbReference type="InterPro" id="IPR011659">
    <property type="entry name" value="WD40"/>
</dbReference>
<dbReference type="HOGENOM" id="CLU_008615_2_0_1"/>
<dbReference type="InterPro" id="IPR011042">
    <property type="entry name" value="6-blade_b-propeller_TolB-like"/>
</dbReference>
<dbReference type="GO" id="GO:0006508">
    <property type="term" value="P:proteolysis"/>
    <property type="evidence" value="ECO:0007669"/>
    <property type="project" value="InterPro"/>
</dbReference>
<dbReference type="EMBL" id="JH795868">
    <property type="protein sequence ID" value="EJU00036.1"/>
    <property type="molecule type" value="Genomic_DNA"/>
</dbReference>
<dbReference type="AlphaFoldDB" id="M5FRZ0"/>
<keyword evidence="3" id="KW-0720">Serine protease</keyword>
<dbReference type="SUPFAM" id="SSF82171">
    <property type="entry name" value="DPP6 N-terminal domain-like"/>
    <property type="match status" value="1"/>
</dbReference>
<dbReference type="InterPro" id="IPR029058">
    <property type="entry name" value="AB_hydrolase_fold"/>
</dbReference>
<evidence type="ECO:0000256" key="1">
    <source>
        <dbReference type="ARBA" id="ARBA00010040"/>
    </source>
</evidence>
<dbReference type="Gene3D" id="3.40.50.1820">
    <property type="entry name" value="alpha/beta hydrolase"/>
    <property type="match status" value="1"/>
</dbReference>
<gene>
    <name evidence="6" type="ORF">DACRYDRAFT_117632</name>
</gene>
<proteinExistence type="inferred from homology"/>
<keyword evidence="2 6" id="KW-0378">Hydrolase</keyword>
<dbReference type="GeneID" id="63685486"/>
<sequence length="670" mass="74275">MSLEQVITGITSTSTIRRVVLSPSATQVIYEISPIYTPASRSNDICTLWISDVAPRSRARQLTSGEHNDFRPVWSTDESEVYFLSNRHKQYGYPGPAAIYVLPLKAGGEAYALTSTESKSGIWWFWLSPDGRYIAYKASRETTAEEQRKDENKDDAIVWGETKENAQLFLLNVATRQVRRLPLGAKDDRHVVGVAWSPDSKELVVLMKVNVDREFNESPLAVLRLSILQSAKGKVHDVCTLPRLQSSDVRWLAGDRLALLQSYVPEHRTSASTLFFRPASAQKNEKDAWQKHYGEVEDVMGLTDIGDGSTLALTIAYGVHTRVDLISTSGQKQILWQPEELMSGASFDVKQTKNGDYVLAIVASCGSRGEPNELWTGTISASALEKGETLKLTEKLSSHNIWTEEVSKLTTEVVNYKGEDGTPLEGVVTWLKGKERKMMPTIILPHGGPYYRDTPGFSVEWYWSREILAFAGYLVLCPQYRGSMGRGHDFARASHSGMGTADWTDSLSLLTYALGQGWADKDRLGLAGWSQGGFLAAWGVAQTKDMFKAAVVGSGICDWGGMAAEAEEPDFQSDLSGSAPWSPHRPDLACSPISHVQGVQTPVLILHGQQDTTVPSSQGVEFFRGLRRMSACREKHALVIYPREGHMIGEKTHAEDVMRRIVAHLDEYLK</sequence>
<dbReference type="Pfam" id="PF07676">
    <property type="entry name" value="PD40"/>
    <property type="match status" value="1"/>
</dbReference>
<dbReference type="OrthoDB" id="43744at2759"/>
<accession>M5FRZ0</accession>
<keyword evidence="3" id="KW-0645">Protease</keyword>
<dbReference type="PANTHER" id="PTHR42776">
    <property type="entry name" value="SERINE PEPTIDASE S9 FAMILY MEMBER"/>
    <property type="match status" value="1"/>
</dbReference>
<evidence type="ECO:0000259" key="5">
    <source>
        <dbReference type="Pfam" id="PF00326"/>
    </source>
</evidence>
<evidence type="ECO:0000313" key="6">
    <source>
        <dbReference type="EMBL" id="EJU00036.1"/>
    </source>
</evidence>
<dbReference type="InterPro" id="IPR001375">
    <property type="entry name" value="Peptidase_S9_cat"/>
</dbReference>
<evidence type="ECO:0000256" key="3">
    <source>
        <dbReference type="ARBA" id="ARBA00022825"/>
    </source>
</evidence>
<evidence type="ECO:0000256" key="4">
    <source>
        <dbReference type="ARBA" id="ARBA00032829"/>
    </source>
</evidence>
<feature type="domain" description="Peptidase S9 prolyl oligopeptidase catalytic" evidence="5">
    <location>
        <begin position="463"/>
        <end position="670"/>
    </location>
</feature>
<dbReference type="OMA" id="NDYAGKE"/>
<organism evidence="6 7">
    <name type="scientific">Dacryopinax primogenitus (strain DJM 731)</name>
    <name type="common">Brown rot fungus</name>
    <dbReference type="NCBI Taxonomy" id="1858805"/>
    <lineage>
        <taxon>Eukaryota</taxon>
        <taxon>Fungi</taxon>
        <taxon>Dikarya</taxon>
        <taxon>Basidiomycota</taxon>
        <taxon>Agaricomycotina</taxon>
        <taxon>Dacrymycetes</taxon>
        <taxon>Dacrymycetales</taxon>
        <taxon>Dacrymycetaceae</taxon>
        <taxon>Dacryopinax</taxon>
    </lineage>
</organism>